<dbReference type="EnsemblPlants" id="AUR62016870-RA">
    <property type="protein sequence ID" value="AUR62016870-RA:cds"/>
    <property type="gene ID" value="AUR62016870"/>
</dbReference>
<keyword evidence="1" id="KW-0808">Transferase</keyword>
<dbReference type="AlphaFoldDB" id="A0A803LPJ1"/>
<evidence type="ECO:0000313" key="3">
    <source>
        <dbReference type="Proteomes" id="UP000596660"/>
    </source>
</evidence>
<dbReference type="GO" id="GO:0016740">
    <property type="term" value="F:transferase activity"/>
    <property type="evidence" value="ECO:0007669"/>
    <property type="project" value="UniProtKB-KW"/>
</dbReference>
<organism evidence="2 3">
    <name type="scientific">Chenopodium quinoa</name>
    <name type="common">Quinoa</name>
    <dbReference type="NCBI Taxonomy" id="63459"/>
    <lineage>
        <taxon>Eukaryota</taxon>
        <taxon>Viridiplantae</taxon>
        <taxon>Streptophyta</taxon>
        <taxon>Embryophyta</taxon>
        <taxon>Tracheophyta</taxon>
        <taxon>Spermatophyta</taxon>
        <taxon>Magnoliopsida</taxon>
        <taxon>eudicotyledons</taxon>
        <taxon>Gunneridae</taxon>
        <taxon>Pentapetalae</taxon>
        <taxon>Caryophyllales</taxon>
        <taxon>Chenopodiaceae</taxon>
        <taxon>Chenopodioideae</taxon>
        <taxon>Atripliceae</taxon>
        <taxon>Chenopodium</taxon>
    </lineage>
</organism>
<name>A0A803LPJ1_CHEQI</name>
<reference evidence="2" key="1">
    <citation type="journal article" date="2017" name="Nature">
        <title>The genome of Chenopodium quinoa.</title>
        <authorList>
            <person name="Jarvis D.E."/>
            <person name="Ho Y.S."/>
            <person name="Lightfoot D.J."/>
            <person name="Schmoeckel S.M."/>
            <person name="Li B."/>
            <person name="Borm T.J.A."/>
            <person name="Ohyanagi H."/>
            <person name="Mineta K."/>
            <person name="Michell C.T."/>
            <person name="Saber N."/>
            <person name="Kharbatia N.M."/>
            <person name="Rupper R.R."/>
            <person name="Sharp A.R."/>
            <person name="Dally N."/>
            <person name="Boughton B.A."/>
            <person name="Woo Y.H."/>
            <person name="Gao G."/>
            <person name="Schijlen E.G.W.M."/>
            <person name="Guo X."/>
            <person name="Momin A.A."/>
            <person name="Negrao S."/>
            <person name="Al-Babili S."/>
            <person name="Gehring C."/>
            <person name="Roessner U."/>
            <person name="Jung C."/>
            <person name="Murphy K."/>
            <person name="Arold S.T."/>
            <person name="Gojobori T."/>
            <person name="van der Linden C.G."/>
            <person name="van Loo E.N."/>
            <person name="Jellen E.N."/>
            <person name="Maughan P.J."/>
            <person name="Tester M."/>
        </authorList>
    </citation>
    <scope>NUCLEOTIDE SEQUENCE [LARGE SCALE GENOMIC DNA]</scope>
    <source>
        <strain evidence="2">cv. PI 614886</strain>
    </source>
</reference>
<keyword evidence="3" id="KW-1185">Reference proteome</keyword>
<dbReference type="Proteomes" id="UP000596660">
    <property type="component" value="Unplaced"/>
</dbReference>
<dbReference type="PANTHER" id="PTHR31896">
    <property type="entry name" value="FAMILY REGULATORY PROTEIN, PUTATIVE (AFU_ORTHOLOGUE AFUA_3G14730)-RELATED"/>
    <property type="match status" value="1"/>
</dbReference>
<reference evidence="2" key="2">
    <citation type="submission" date="2021-03" db="UniProtKB">
        <authorList>
            <consortium name="EnsemblPlants"/>
        </authorList>
    </citation>
    <scope>IDENTIFICATION</scope>
</reference>
<evidence type="ECO:0000313" key="2">
    <source>
        <dbReference type="EnsemblPlants" id="AUR62016870-RA:cds"/>
    </source>
</evidence>
<dbReference type="PANTHER" id="PTHR31896:SF12">
    <property type="entry name" value="HXXXD-TYPE ACYL-TRANSFERASE FAMILY PROTEIN"/>
    <property type="match status" value="1"/>
</dbReference>
<proteinExistence type="predicted"/>
<evidence type="ECO:0000256" key="1">
    <source>
        <dbReference type="ARBA" id="ARBA00022679"/>
    </source>
</evidence>
<dbReference type="Pfam" id="PF02458">
    <property type="entry name" value="Transferase"/>
    <property type="match status" value="1"/>
</dbReference>
<sequence length="355" mass="39369">MSTQELSAIGYDNKSPKFNGNNYAWWKNRIQNVIMGIDYECWLVVKNGPNIILKTDVEGNQVPKKDSELVTADHKLLEKNAKAMSILQQAIDLSNNIVISRKPIFCKPLLPEGYGPIINLPYFEPDEFVSRFDPGILRERIFHISSKAMSMLKAKANEECENINDHNVISSFQALCAFIWISITRVRNLEPSLMTICPFPLNWRARITPPLSQECFGNYVEGLQCACKVGDLLGHGLGSAALLIQQSVEAVDDSKIRQRLCSYVKAPFLAKTGSTYYEPNGVLIGGSARFDMYGPEFGLGKAVAVLAGYSNKADGKVTVNPGREGGSLDLEICLKPETMNALESDEEFMSFVLAK</sequence>
<dbReference type="Gene3D" id="3.30.559.10">
    <property type="entry name" value="Chloramphenicol acetyltransferase-like domain"/>
    <property type="match status" value="1"/>
</dbReference>
<accession>A0A803LPJ1</accession>
<protein>
    <submittedName>
        <fullName evidence="2">Uncharacterized protein</fullName>
    </submittedName>
</protein>
<dbReference type="Gramene" id="AUR62016870-RA">
    <property type="protein sequence ID" value="AUR62016870-RA:cds"/>
    <property type="gene ID" value="AUR62016870"/>
</dbReference>
<dbReference type="InterPro" id="IPR023213">
    <property type="entry name" value="CAT-like_dom_sf"/>
</dbReference>
<dbReference type="InterPro" id="IPR051283">
    <property type="entry name" value="Sec_Metabolite_Acyltrans"/>
</dbReference>